<keyword evidence="3" id="KW-1185">Reference proteome</keyword>
<keyword evidence="1" id="KW-0472">Membrane</keyword>
<gene>
    <name evidence="4" type="primary">LOC108046404</name>
    <name evidence="2" type="synonym">108046404</name>
</gene>
<dbReference type="OrthoDB" id="7832832at2759"/>
<keyword evidence="1" id="KW-1133">Transmembrane helix</keyword>
<dbReference type="GeneID" id="108046404"/>
<evidence type="ECO:0000313" key="2">
    <source>
        <dbReference type="EnsemblMetazoa" id="XP_016981544.1"/>
    </source>
</evidence>
<feature type="transmembrane region" description="Helical" evidence="1">
    <location>
        <begin position="51"/>
        <end position="70"/>
    </location>
</feature>
<evidence type="ECO:0000256" key="1">
    <source>
        <dbReference type="SAM" id="Phobius"/>
    </source>
</evidence>
<sequence length="164" mass="18365">MRFLLRKFCFVISLRVGCMISAFILIFFQLLTVPLRKASPCCDSFEGVLVVVYRVLEIVNFVGCLMLFVASFVKASALVCFFLITNLCHTILYPAFLVAEVVIWKADLIDLILSVVGIVLGIYFWIVAFAFFFKCKEDVLTGESPSSGLRKKGSMTVDSLDYGL</sequence>
<dbReference type="EnsemblMetazoa" id="XM_017126055.1">
    <property type="protein sequence ID" value="XP_016981544.1"/>
    <property type="gene ID" value="LOC108046404"/>
</dbReference>
<organism evidence="4">
    <name type="scientific">Drosophila rhopaloa</name>
    <name type="common">Fruit fly</name>
    <dbReference type="NCBI Taxonomy" id="1041015"/>
    <lineage>
        <taxon>Eukaryota</taxon>
        <taxon>Metazoa</taxon>
        <taxon>Ecdysozoa</taxon>
        <taxon>Arthropoda</taxon>
        <taxon>Hexapoda</taxon>
        <taxon>Insecta</taxon>
        <taxon>Pterygota</taxon>
        <taxon>Neoptera</taxon>
        <taxon>Endopterygota</taxon>
        <taxon>Diptera</taxon>
        <taxon>Brachycera</taxon>
        <taxon>Muscomorpha</taxon>
        <taxon>Ephydroidea</taxon>
        <taxon>Drosophilidae</taxon>
        <taxon>Drosophila</taxon>
        <taxon>Sophophora</taxon>
    </lineage>
</organism>
<dbReference type="Proteomes" id="UP001652680">
    <property type="component" value="Unassembled WGS sequence"/>
</dbReference>
<reference evidence="4" key="2">
    <citation type="submission" date="2025-04" db="UniProtKB">
        <authorList>
            <consortium name="RefSeq"/>
        </authorList>
    </citation>
    <scope>IDENTIFICATION</scope>
</reference>
<dbReference type="RefSeq" id="XP_016981544.1">
    <property type="nucleotide sequence ID" value="XM_017126055.1"/>
</dbReference>
<reference evidence="3" key="1">
    <citation type="journal article" date="2021" name="Elife">
        <title>Highly contiguous assemblies of 101 drosophilid genomes.</title>
        <authorList>
            <person name="Kim B.Y."/>
            <person name="Wang J.R."/>
            <person name="Miller D.E."/>
            <person name="Barmina O."/>
            <person name="Delaney E."/>
            <person name="Thompson A."/>
            <person name="Comeault A.A."/>
            <person name="Peede D."/>
            <person name="D'Agostino E.R."/>
            <person name="Pelaez J."/>
            <person name="Aguilar J.M."/>
            <person name="Haji D."/>
            <person name="Matsunaga T."/>
            <person name="Armstrong E.E."/>
            <person name="Zych M."/>
            <person name="Ogawa Y."/>
            <person name="Stamenkovic-Radak M."/>
            <person name="Jelic M."/>
            <person name="Veselinovic M.S."/>
            <person name="Tanaskovic M."/>
            <person name="Eric P."/>
            <person name="Gao J.J."/>
            <person name="Katoh T.K."/>
            <person name="Toda M.J."/>
            <person name="Watabe H."/>
            <person name="Watada M."/>
            <person name="Davis J.S."/>
            <person name="Moyle L.C."/>
            <person name="Manoli G."/>
            <person name="Bertolini E."/>
            <person name="Kostal V."/>
            <person name="Hawley R.S."/>
            <person name="Takahashi A."/>
            <person name="Jones C.D."/>
            <person name="Price D.K."/>
            <person name="Whiteman N."/>
            <person name="Kopp A."/>
            <person name="Matute D.R."/>
            <person name="Petrov D.A."/>
        </authorList>
    </citation>
    <scope>NUCLEOTIDE SEQUENCE [LARGE SCALE GENOMIC DNA]</scope>
</reference>
<evidence type="ECO:0000313" key="3">
    <source>
        <dbReference type="Proteomes" id="UP001652680"/>
    </source>
</evidence>
<accession>A0A6P4EXQ6</accession>
<dbReference type="AlphaFoldDB" id="A0A6P4EXQ6"/>
<protein>
    <submittedName>
        <fullName evidence="4">Uncharacterized protein LOC108046404</fullName>
    </submittedName>
</protein>
<dbReference type="OMA" id="FDILMHA"/>
<feature type="transmembrane region" description="Helical" evidence="1">
    <location>
        <begin position="111"/>
        <end position="133"/>
    </location>
</feature>
<name>A0A6P4EXQ6_DRORH</name>
<reference evidence="2" key="3">
    <citation type="submission" date="2025-05" db="UniProtKB">
        <authorList>
            <consortium name="EnsemblMetazoa"/>
        </authorList>
    </citation>
    <scope>IDENTIFICATION</scope>
</reference>
<feature type="transmembrane region" description="Helical" evidence="1">
    <location>
        <begin position="12"/>
        <end position="31"/>
    </location>
</feature>
<feature type="transmembrane region" description="Helical" evidence="1">
    <location>
        <begin position="77"/>
        <end position="99"/>
    </location>
</feature>
<keyword evidence="1" id="KW-0812">Transmembrane</keyword>
<evidence type="ECO:0000313" key="4">
    <source>
        <dbReference type="RefSeq" id="XP_016981544.1"/>
    </source>
</evidence>
<proteinExistence type="predicted"/>